<gene>
    <name evidence="4" type="ORF">A2438_04135</name>
</gene>
<dbReference type="InterPro" id="IPR029044">
    <property type="entry name" value="Nucleotide-diphossugar_trans"/>
</dbReference>
<reference evidence="4 5" key="1">
    <citation type="journal article" date="2016" name="Nat. Commun.">
        <title>Thousands of microbial genomes shed light on interconnected biogeochemical processes in an aquifer system.</title>
        <authorList>
            <person name="Anantharaman K."/>
            <person name="Brown C.T."/>
            <person name="Hug L.A."/>
            <person name="Sharon I."/>
            <person name="Castelle C.J."/>
            <person name="Probst A.J."/>
            <person name="Thomas B.C."/>
            <person name="Singh A."/>
            <person name="Wilkins M.J."/>
            <person name="Karaoz U."/>
            <person name="Brodie E.L."/>
            <person name="Williams K.H."/>
            <person name="Hubbard S.S."/>
            <person name="Banfield J.F."/>
        </authorList>
    </citation>
    <scope>NUCLEOTIDE SEQUENCE [LARGE SCALE GENOMIC DNA]</scope>
</reference>
<dbReference type="Pfam" id="PF00535">
    <property type="entry name" value="Glycos_transf_2"/>
    <property type="match status" value="1"/>
</dbReference>
<dbReference type="SUPFAM" id="SSF53448">
    <property type="entry name" value="Nucleotide-diphospho-sugar transferases"/>
    <property type="match status" value="1"/>
</dbReference>
<evidence type="ECO:0000313" key="4">
    <source>
        <dbReference type="EMBL" id="OGC40432.1"/>
    </source>
</evidence>
<dbReference type="Pfam" id="PF02709">
    <property type="entry name" value="Glyco_transf_7C"/>
    <property type="match status" value="1"/>
</dbReference>
<keyword evidence="1" id="KW-0808">Transferase</keyword>
<evidence type="ECO:0000259" key="2">
    <source>
        <dbReference type="Pfam" id="PF00535"/>
    </source>
</evidence>
<evidence type="ECO:0008006" key="6">
    <source>
        <dbReference type="Google" id="ProtNLM"/>
    </source>
</evidence>
<evidence type="ECO:0000259" key="3">
    <source>
        <dbReference type="Pfam" id="PF02709"/>
    </source>
</evidence>
<dbReference type="AlphaFoldDB" id="A0A1F4U682"/>
<dbReference type="GO" id="GO:0016740">
    <property type="term" value="F:transferase activity"/>
    <property type="evidence" value="ECO:0007669"/>
    <property type="project" value="UniProtKB-KW"/>
</dbReference>
<name>A0A1F4U682_UNCSA</name>
<sequence length="275" mass="32043">MTNLSVVIGTFNQKDSLKLVLESFTKQTYKDFEIIVVDSSSTDGTEEIVRTEQCSVPTLQYIRQENNGKTAARNRGIKEAKGEIILLTDADMIADSQLVEEHIKAHKKYNNACFEGTTFNFLKKGSDAVEPYIKQKLRAGQKLKWAYFLSGNLSIKKETLIKAGMFDEDFKSYGWEDIELGYRLHKMKIPLYYLPSAKNYHYHFVTDNDMVKRKYNMGKSAAIFYKKHPNFEIKMFLGMNPLAMGIYRFLKKYPRFLKLSQYLREEFEYRKGLEA</sequence>
<organism evidence="4 5">
    <name type="scientific">candidate division WOR-1 bacterium RIFOXYC2_FULL_46_14</name>
    <dbReference type="NCBI Taxonomy" id="1802587"/>
    <lineage>
        <taxon>Bacteria</taxon>
        <taxon>Bacillati</taxon>
        <taxon>Saganbacteria</taxon>
    </lineage>
</organism>
<feature type="domain" description="Galactosyltransferase C-terminal" evidence="3">
    <location>
        <begin position="141"/>
        <end position="204"/>
    </location>
</feature>
<dbReference type="InterPro" id="IPR050834">
    <property type="entry name" value="Glycosyltransf_2"/>
</dbReference>
<dbReference type="InterPro" id="IPR001173">
    <property type="entry name" value="Glyco_trans_2-like"/>
</dbReference>
<evidence type="ECO:0000313" key="5">
    <source>
        <dbReference type="Proteomes" id="UP000179242"/>
    </source>
</evidence>
<evidence type="ECO:0000256" key="1">
    <source>
        <dbReference type="ARBA" id="ARBA00022679"/>
    </source>
</evidence>
<comment type="caution">
    <text evidence="4">The sequence shown here is derived from an EMBL/GenBank/DDBJ whole genome shotgun (WGS) entry which is preliminary data.</text>
</comment>
<feature type="domain" description="Glycosyltransferase 2-like" evidence="2">
    <location>
        <begin position="5"/>
        <end position="122"/>
    </location>
</feature>
<dbReference type="InterPro" id="IPR027791">
    <property type="entry name" value="Galactosyl_T_C"/>
</dbReference>
<protein>
    <recommendedName>
        <fullName evidence="6">Glycosyltransferase 2-like domain-containing protein</fullName>
    </recommendedName>
</protein>
<dbReference type="Proteomes" id="UP000179242">
    <property type="component" value="Unassembled WGS sequence"/>
</dbReference>
<dbReference type="Gene3D" id="3.90.550.10">
    <property type="entry name" value="Spore Coat Polysaccharide Biosynthesis Protein SpsA, Chain A"/>
    <property type="match status" value="1"/>
</dbReference>
<dbReference type="EMBL" id="MEUJ01000004">
    <property type="protein sequence ID" value="OGC40432.1"/>
    <property type="molecule type" value="Genomic_DNA"/>
</dbReference>
<proteinExistence type="predicted"/>
<accession>A0A1F4U682</accession>
<dbReference type="PANTHER" id="PTHR43685:SF3">
    <property type="entry name" value="SLR2126 PROTEIN"/>
    <property type="match status" value="1"/>
</dbReference>
<dbReference type="PANTHER" id="PTHR43685">
    <property type="entry name" value="GLYCOSYLTRANSFERASE"/>
    <property type="match status" value="1"/>
</dbReference>